<sequence>MLLKVVIYGLICCCFLSFLKANPRDWPNPTVFNIGGVLSSNESEKYFQETIAHLNFDSQYVPKGVTYYHTAILMDPNPIRTALNVCKYLISRKVMYRIAYTIVLLLRHHI</sequence>
<gene>
    <name evidence="2" type="primary">LOC114331095</name>
</gene>
<dbReference type="InParanoid" id="A0A6P7FJT0"/>
<name>A0A6P7FJT0_DIAVI</name>
<evidence type="ECO:0000313" key="2">
    <source>
        <dbReference type="RefSeq" id="XP_028136364.1"/>
    </source>
</evidence>
<feature type="chain" id="PRO_5028144737" evidence="1">
    <location>
        <begin position="22"/>
        <end position="110"/>
    </location>
</feature>
<organism evidence="2">
    <name type="scientific">Diabrotica virgifera virgifera</name>
    <name type="common">western corn rootworm</name>
    <dbReference type="NCBI Taxonomy" id="50390"/>
    <lineage>
        <taxon>Eukaryota</taxon>
        <taxon>Metazoa</taxon>
        <taxon>Ecdysozoa</taxon>
        <taxon>Arthropoda</taxon>
        <taxon>Hexapoda</taxon>
        <taxon>Insecta</taxon>
        <taxon>Pterygota</taxon>
        <taxon>Neoptera</taxon>
        <taxon>Endopterygota</taxon>
        <taxon>Coleoptera</taxon>
        <taxon>Polyphaga</taxon>
        <taxon>Cucujiformia</taxon>
        <taxon>Chrysomeloidea</taxon>
        <taxon>Chrysomelidae</taxon>
        <taxon>Galerucinae</taxon>
        <taxon>Diabroticina</taxon>
        <taxon>Diabroticites</taxon>
        <taxon>Diabrotica</taxon>
    </lineage>
</organism>
<proteinExistence type="predicted"/>
<keyword evidence="1" id="KW-0732">Signal</keyword>
<evidence type="ECO:0000256" key="1">
    <source>
        <dbReference type="SAM" id="SignalP"/>
    </source>
</evidence>
<feature type="signal peptide" evidence="1">
    <location>
        <begin position="1"/>
        <end position="21"/>
    </location>
</feature>
<dbReference type="Gene3D" id="3.40.50.2300">
    <property type="match status" value="1"/>
</dbReference>
<dbReference type="RefSeq" id="XP_028136364.1">
    <property type="nucleotide sequence ID" value="XM_028280563.1"/>
</dbReference>
<protein>
    <submittedName>
        <fullName evidence="2">Glutamate [NMDA] receptor subunit 1-like</fullName>
    </submittedName>
</protein>
<dbReference type="AlphaFoldDB" id="A0A6P7FJT0"/>
<reference evidence="2" key="1">
    <citation type="submission" date="2025-08" db="UniProtKB">
        <authorList>
            <consortium name="RefSeq"/>
        </authorList>
    </citation>
    <scope>IDENTIFICATION</scope>
    <source>
        <tissue evidence="2">Whole insect</tissue>
    </source>
</reference>
<accession>A0A6P7FJT0</accession>